<proteinExistence type="predicted"/>
<dbReference type="InterPro" id="IPR051531">
    <property type="entry name" value="N-acetyltransferase"/>
</dbReference>
<dbReference type="PANTHER" id="PTHR43792:SF13">
    <property type="entry name" value="ACETYLTRANSFERASE"/>
    <property type="match status" value="1"/>
</dbReference>
<dbReference type="PROSITE" id="PS51186">
    <property type="entry name" value="GNAT"/>
    <property type="match status" value="1"/>
</dbReference>
<feature type="domain" description="N-acetyltransferase" evidence="1">
    <location>
        <begin position="24"/>
        <end position="167"/>
    </location>
</feature>
<dbReference type="Pfam" id="PF13302">
    <property type="entry name" value="Acetyltransf_3"/>
    <property type="match status" value="1"/>
</dbReference>
<dbReference type="Proteomes" id="UP001156102">
    <property type="component" value="Unassembled WGS sequence"/>
</dbReference>
<evidence type="ECO:0000313" key="2">
    <source>
        <dbReference type="EMBL" id="MCP8968538.1"/>
    </source>
</evidence>
<accession>A0AA41X7C5</accession>
<organism evidence="2 3">
    <name type="scientific">Ectobacillus ponti</name>
    <dbReference type="NCBI Taxonomy" id="2961894"/>
    <lineage>
        <taxon>Bacteria</taxon>
        <taxon>Bacillati</taxon>
        <taxon>Bacillota</taxon>
        <taxon>Bacilli</taxon>
        <taxon>Bacillales</taxon>
        <taxon>Bacillaceae</taxon>
        <taxon>Ectobacillus</taxon>
    </lineage>
</organism>
<sequence>MPYLHTTRLYMIPLTPELVQTAMRDVRELERRLACRIAPGWPSDLYQSVLPLKAAELSENPLAGRWGGWVIHRRRQILLGNMGLKAGPNETGTVSLGYSIAPAYRGHGYATEMGRAFVEWALRQPGVERVTADCLAANLASARVLEKIGLRRVREQGGTIYWAKERQ</sequence>
<reference evidence="2" key="1">
    <citation type="submission" date="2022-07" db="EMBL/GenBank/DDBJ databases">
        <authorList>
            <person name="Li W.-J."/>
            <person name="Deng Q.-Q."/>
        </authorList>
    </citation>
    <scope>NUCLEOTIDE SEQUENCE</scope>
    <source>
        <strain evidence="2">SYSU M60031</strain>
    </source>
</reference>
<protein>
    <submittedName>
        <fullName evidence="2">GNAT family N-acetyltransferase</fullName>
    </submittedName>
</protein>
<dbReference type="AlphaFoldDB" id="A0AA41X7C5"/>
<gene>
    <name evidence="2" type="ORF">NK662_08270</name>
</gene>
<dbReference type="PANTHER" id="PTHR43792">
    <property type="entry name" value="GNAT FAMILY, PUTATIVE (AFU_ORTHOLOGUE AFUA_3G00765)-RELATED-RELATED"/>
    <property type="match status" value="1"/>
</dbReference>
<name>A0AA41X7C5_9BACI</name>
<evidence type="ECO:0000313" key="3">
    <source>
        <dbReference type="Proteomes" id="UP001156102"/>
    </source>
</evidence>
<dbReference type="InterPro" id="IPR016181">
    <property type="entry name" value="Acyl_CoA_acyltransferase"/>
</dbReference>
<dbReference type="SUPFAM" id="SSF55729">
    <property type="entry name" value="Acyl-CoA N-acyltransferases (Nat)"/>
    <property type="match status" value="1"/>
</dbReference>
<dbReference type="InterPro" id="IPR000182">
    <property type="entry name" value="GNAT_dom"/>
</dbReference>
<dbReference type="GO" id="GO:0016747">
    <property type="term" value="F:acyltransferase activity, transferring groups other than amino-acyl groups"/>
    <property type="evidence" value="ECO:0007669"/>
    <property type="project" value="InterPro"/>
</dbReference>
<keyword evidence="3" id="KW-1185">Reference proteome</keyword>
<evidence type="ECO:0000259" key="1">
    <source>
        <dbReference type="PROSITE" id="PS51186"/>
    </source>
</evidence>
<comment type="caution">
    <text evidence="2">The sequence shown here is derived from an EMBL/GenBank/DDBJ whole genome shotgun (WGS) entry which is preliminary data.</text>
</comment>
<dbReference type="RefSeq" id="WP_254758442.1">
    <property type="nucleotide sequence ID" value="NZ_JANCLT010000003.1"/>
</dbReference>
<dbReference type="Gene3D" id="3.40.630.30">
    <property type="match status" value="1"/>
</dbReference>
<dbReference type="EMBL" id="JANCLT010000003">
    <property type="protein sequence ID" value="MCP8968538.1"/>
    <property type="molecule type" value="Genomic_DNA"/>
</dbReference>